<gene>
    <name evidence="1" type="ORF">CEXT_193821</name>
</gene>
<keyword evidence="2" id="KW-1185">Reference proteome</keyword>
<proteinExistence type="predicted"/>
<dbReference type="EMBL" id="BPLR01012932">
    <property type="protein sequence ID" value="GIY57616.1"/>
    <property type="molecule type" value="Genomic_DNA"/>
</dbReference>
<sequence length="91" mass="10685">MGYKVEDGVQVLKGGEQFTDQRVQLILAILPRSFPCSTRTSDYWTRLNDYINFANPHTRFSVDKLTGILHKPKQKLKNRKFNMQKWHIHGP</sequence>
<evidence type="ECO:0000313" key="2">
    <source>
        <dbReference type="Proteomes" id="UP001054945"/>
    </source>
</evidence>
<protein>
    <submittedName>
        <fullName evidence="1">Uncharacterized protein</fullName>
    </submittedName>
</protein>
<accession>A0AAV4UIP2</accession>
<name>A0AAV4UIP2_CAEEX</name>
<evidence type="ECO:0000313" key="1">
    <source>
        <dbReference type="EMBL" id="GIY57616.1"/>
    </source>
</evidence>
<dbReference type="AlphaFoldDB" id="A0AAV4UIP2"/>
<dbReference type="Proteomes" id="UP001054945">
    <property type="component" value="Unassembled WGS sequence"/>
</dbReference>
<organism evidence="1 2">
    <name type="scientific">Caerostris extrusa</name>
    <name type="common">Bark spider</name>
    <name type="synonym">Caerostris bankana</name>
    <dbReference type="NCBI Taxonomy" id="172846"/>
    <lineage>
        <taxon>Eukaryota</taxon>
        <taxon>Metazoa</taxon>
        <taxon>Ecdysozoa</taxon>
        <taxon>Arthropoda</taxon>
        <taxon>Chelicerata</taxon>
        <taxon>Arachnida</taxon>
        <taxon>Araneae</taxon>
        <taxon>Araneomorphae</taxon>
        <taxon>Entelegynae</taxon>
        <taxon>Araneoidea</taxon>
        <taxon>Araneidae</taxon>
        <taxon>Caerostris</taxon>
    </lineage>
</organism>
<reference evidence="1 2" key="1">
    <citation type="submission" date="2021-06" db="EMBL/GenBank/DDBJ databases">
        <title>Caerostris extrusa draft genome.</title>
        <authorList>
            <person name="Kono N."/>
            <person name="Arakawa K."/>
        </authorList>
    </citation>
    <scope>NUCLEOTIDE SEQUENCE [LARGE SCALE GENOMIC DNA]</scope>
</reference>
<comment type="caution">
    <text evidence="1">The sequence shown here is derived from an EMBL/GenBank/DDBJ whole genome shotgun (WGS) entry which is preliminary data.</text>
</comment>